<comment type="similarity">
    <text evidence="7">Belongs to the transglycosylase MltG family.</text>
</comment>
<dbReference type="InterPro" id="IPR003770">
    <property type="entry name" value="MLTG-like"/>
</dbReference>
<evidence type="ECO:0000256" key="4">
    <source>
        <dbReference type="ARBA" id="ARBA00023136"/>
    </source>
</evidence>
<dbReference type="HAMAP" id="MF_02065">
    <property type="entry name" value="MltG"/>
    <property type="match status" value="1"/>
</dbReference>
<keyword evidence="5 7" id="KW-0456">Lyase</keyword>
<accession>A0AAN0RJG8</accession>
<dbReference type="PANTHER" id="PTHR30518">
    <property type="entry name" value="ENDOLYTIC MUREIN TRANSGLYCOSYLASE"/>
    <property type="match status" value="1"/>
</dbReference>
<dbReference type="Gene3D" id="3.30.1490.480">
    <property type="entry name" value="Endolytic murein transglycosylase"/>
    <property type="match status" value="1"/>
</dbReference>
<proteinExistence type="inferred from homology"/>
<evidence type="ECO:0000256" key="1">
    <source>
        <dbReference type="ARBA" id="ARBA00022475"/>
    </source>
</evidence>
<dbReference type="EMBL" id="CP003984">
    <property type="protein sequence ID" value="AII87338.1"/>
    <property type="molecule type" value="Genomic_DNA"/>
</dbReference>
<dbReference type="Proteomes" id="UP000028680">
    <property type="component" value="Chromosome"/>
</dbReference>
<evidence type="ECO:0000256" key="5">
    <source>
        <dbReference type="ARBA" id="ARBA00023239"/>
    </source>
</evidence>
<reference evidence="8 9" key="1">
    <citation type="journal article" date="2014" name="ISME J.">
        <title>Adaptation of an abundant Roseobacter RCA organism to pelagic systems revealed by genomic and transcriptomic analyses.</title>
        <authorList>
            <person name="Voget S."/>
            <person name="Wemheuer B."/>
            <person name="Brinkhoff T."/>
            <person name="Vollmers J."/>
            <person name="Dietrich S."/>
            <person name="Giebel H.A."/>
            <person name="Beardsley C."/>
            <person name="Sardemann C."/>
            <person name="Bakenhus I."/>
            <person name="Billerbeck S."/>
            <person name="Daniel R."/>
            <person name="Simon M."/>
        </authorList>
    </citation>
    <scope>NUCLEOTIDE SEQUENCE [LARGE SCALE GENOMIC DNA]</scope>
    <source>
        <strain evidence="8 9">RCA23</strain>
    </source>
</reference>
<sequence>MWRNIASNAMTLIVVFLFLIGGVMTLLKAQYYKPGPLTEAICLKVEPGSSMPKVAVKLRDEGAVRSKELFNIGADYTEKSARLKAGSFLIPAGASMADIADQITTSGRNTCGTEVVYRVGVTRSTVLVRELDPVSNSYAEVARFTPAEEAEPAAYRRVIGQGDTRIRLAIAEGTTSWQVVEALKTIDFLTGDIAQVPAEGLLAPDSYEIKAGDLRQDLLERMLQAQERRLDEVWAQRSDITPVKTMEELLILASIIEKETGVADERFTVASVFANRLQKGMPLQTDPTVIYGVTGGKAPLGRGLRKSELRKDTPWNTYVNRGLPPTPIANPGLASLQAALKPAATDFIFFVADGTGGHAFAVTLKDHNRNVAAWRKIEATRQP</sequence>
<dbReference type="CDD" id="cd08010">
    <property type="entry name" value="MltG_like"/>
    <property type="match status" value="1"/>
</dbReference>
<keyword evidence="1 7" id="KW-1003">Cell membrane</keyword>
<dbReference type="GO" id="GO:0008932">
    <property type="term" value="F:lytic endotransglycosylase activity"/>
    <property type="evidence" value="ECO:0007669"/>
    <property type="project" value="UniProtKB-UniRule"/>
</dbReference>
<keyword evidence="2 7" id="KW-0812">Transmembrane</keyword>
<keyword evidence="3 7" id="KW-1133">Transmembrane helix</keyword>
<gene>
    <name evidence="7" type="primary">mltG</name>
    <name evidence="8" type="ORF">RCA23_c18060</name>
</gene>
<comment type="function">
    <text evidence="7">Functions as a peptidoglycan terminase that cleaves nascent peptidoglycan strands endolytically to terminate their elongation.</text>
</comment>
<evidence type="ECO:0000313" key="8">
    <source>
        <dbReference type="EMBL" id="AII87338.1"/>
    </source>
</evidence>
<dbReference type="RefSeq" id="WP_044050070.1">
    <property type="nucleotide sequence ID" value="NZ_CP003984.1"/>
</dbReference>
<evidence type="ECO:0000256" key="6">
    <source>
        <dbReference type="ARBA" id="ARBA00023316"/>
    </source>
</evidence>
<dbReference type="GO" id="GO:0071555">
    <property type="term" value="P:cell wall organization"/>
    <property type="evidence" value="ECO:0007669"/>
    <property type="project" value="UniProtKB-KW"/>
</dbReference>
<dbReference type="GO" id="GO:0005886">
    <property type="term" value="C:plasma membrane"/>
    <property type="evidence" value="ECO:0007669"/>
    <property type="project" value="UniProtKB-UniRule"/>
</dbReference>
<dbReference type="EC" id="4.2.2.29" evidence="7"/>
<evidence type="ECO:0000313" key="9">
    <source>
        <dbReference type="Proteomes" id="UP000028680"/>
    </source>
</evidence>
<comment type="catalytic activity">
    <reaction evidence="7">
        <text>a peptidoglycan chain = a peptidoglycan chain with N-acetyl-1,6-anhydromuramyl-[peptide] at the reducing end + a peptidoglycan chain with N-acetylglucosamine at the non-reducing end.</text>
        <dbReference type="EC" id="4.2.2.29"/>
    </reaction>
</comment>
<dbReference type="AlphaFoldDB" id="A0AAN0RJG8"/>
<keyword evidence="4 7" id="KW-0472">Membrane</keyword>
<feature type="site" description="Important for catalytic activity" evidence="7">
    <location>
        <position position="259"/>
    </location>
</feature>
<dbReference type="KEGG" id="ptp:RCA23_c18060"/>
<keyword evidence="9" id="KW-1185">Reference proteome</keyword>
<dbReference type="GO" id="GO:0009252">
    <property type="term" value="P:peptidoglycan biosynthetic process"/>
    <property type="evidence" value="ECO:0007669"/>
    <property type="project" value="UniProtKB-UniRule"/>
</dbReference>
<keyword evidence="6 7" id="KW-0961">Cell wall biogenesis/degradation</keyword>
<organism evidence="8 9">
    <name type="scientific">Planktomarina temperata RCA23</name>
    <dbReference type="NCBI Taxonomy" id="666509"/>
    <lineage>
        <taxon>Bacteria</taxon>
        <taxon>Pseudomonadati</taxon>
        <taxon>Pseudomonadota</taxon>
        <taxon>Alphaproteobacteria</taxon>
        <taxon>Rhodobacterales</taxon>
        <taxon>Paracoccaceae</taxon>
        <taxon>Planktomarina</taxon>
    </lineage>
</organism>
<dbReference type="PANTHER" id="PTHR30518:SF2">
    <property type="entry name" value="ENDOLYTIC MUREIN TRANSGLYCOSYLASE"/>
    <property type="match status" value="1"/>
</dbReference>
<dbReference type="NCBIfam" id="TIGR00247">
    <property type="entry name" value="endolytic transglycosylase MltG"/>
    <property type="match status" value="1"/>
</dbReference>
<dbReference type="Pfam" id="PF02618">
    <property type="entry name" value="YceG"/>
    <property type="match status" value="1"/>
</dbReference>
<evidence type="ECO:0000256" key="2">
    <source>
        <dbReference type="ARBA" id="ARBA00022692"/>
    </source>
</evidence>
<evidence type="ECO:0000256" key="7">
    <source>
        <dbReference type="HAMAP-Rule" id="MF_02065"/>
    </source>
</evidence>
<dbReference type="Gene3D" id="3.30.160.60">
    <property type="entry name" value="Classic Zinc Finger"/>
    <property type="match status" value="1"/>
</dbReference>
<evidence type="ECO:0000256" key="3">
    <source>
        <dbReference type="ARBA" id="ARBA00022989"/>
    </source>
</evidence>
<protein>
    <recommendedName>
        <fullName evidence="7">Endolytic murein transglycosylase</fullName>
        <ecNumber evidence="7">4.2.2.29</ecNumber>
    </recommendedName>
    <alternativeName>
        <fullName evidence="7">Peptidoglycan lytic transglycosylase</fullName>
    </alternativeName>
    <alternativeName>
        <fullName evidence="7">Peptidoglycan polymerization terminase</fullName>
    </alternativeName>
</protein>
<keyword evidence="7" id="KW-0997">Cell inner membrane</keyword>
<name>A0AAN0RJG8_9RHOB</name>